<organism evidence="10 11">
    <name type="scientific">Phyllotreta striolata</name>
    <name type="common">Striped flea beetle</name>
    <name type="synonym">Crioceris striolata</name>
    <dbReference type="NCBI Taxonomy" id="444603"/>
    <lineage>
        <taxon>Eukaryota</taxon>
        <taxon>Metazoa</taxon>
        <taxon>Ecdysozoa</taxon>
        <taxon>Arthropoda</taxon>
        <taxon>Hexapoda</taxon>
        <taxon>Insecta</taxon>
        <taxon>Pterygota</taxon>
        <taxon>Neoptera</taxon>
        <taxon>Endopterygota</taxon>
        <taxon>Coleoptera</taxon>
        <taxon>Polyphaga</taxon>
        <taxon>Cucujiformia</taxon>
        <taxon>Chrysomeloidea</taxon>
        <taxon>Chrysomelidae</taxon>
        <taxon>Galerucinae</taxon>
        <taxon>Alticini</taxon>
        <taxon>Phyllotreta</taxon>
    </lineage>
</organism>
<dbReference type="SUPFAM" id="SSF54001">
    <property type="entry name" value="Cysteine proteinases"/>
    <property type="match status" value="1"/>
</dbReference>
<dbReference type="FunFam" id="3.90.70.10:FF:000006">
    <property type="entry name" value="Cathepsin S"/>
    <property type="match status" value="1"/>
</dbReference>
<evidence type="ECO:0000259" key="9">
    <source>
        <dbReference type="SMART" id="SM00848"/>
    </source>
</evidence>
<dbReference type="InterPro" id="IPR000668">
    <property type="entry name" value="Peptidase_C1A_C"/>
</dbReference>
<dbReference type="PANTHER" id="PTHR12411">
    <property type="entry name" value="CYSTEINE PROTEASE FAMILY C1-RELATED"/>
    <property type="match status" value="1"/>
</dbReference>
<dbReference type="Pfam" id="PF08246">
    <property type="entry name" value="Inhibitor_I29"/>
    <property type="match status" value="1"/>
</dbReference>
<dbReference type="Gene3D" id="3.90.70.10">
    <property type="entry name" value="Cysteine proteinases"/>
    <property type="match status" value="1"/>
</dbReference>
<evidence type="ECO:0000256" key="6">
    <source>
        <dbReference type="ARBA" id="ARBA00023157"/>
    </source>
</evidence>
<keyword evidence="2" id="KW-0645">Protease</keyword>
<dbReference type="Proteomes" id="UP001153712">
    <property type="component" value="Chromosome 2"/>
</dbReference>
<dbReference type="InterPro" id="IPR013201">
    <property type="entry name" value="Prot_inhib_I29"/>
</dbReference>
<dbReference type="PROSITE" id="PS00640">
    <property type="entry name" value="THIOL_PROTEASE_ASN"/>
    <property type="match status" value="1"/>
</dbReference>
<comment type="similarity">
    <text evidence="1">Belongs to the peptidase C1 family.</text>
</comment>
<dbReference type="SMART" id="SM00848">
    <property type="entry name" value="Inhibitor_I29"/>
    <property type="match status" value="1"/>
</dbReference>
<dbReference type="InterPro" id="IPR025661">
    <property type="entry name" value="Pept_asp_AS"/>
</dbReference>
<protein>
    <submittedName>
        <fullName evidence="10">Uncharacterized protein</fullName>
    </submittedName>
</protein>
<dbReference type="CDD" id="cd02248">
    <property type="entry name" value="Peptidase_C1A"/>
    <property type="match status" value="1"/>
</dbReference>
<keyword evidence="5" id="KW-0865">Zymogen</keyword>
<dbReference type="PROSITE" id="PS00139">
    <property type="entry name" value="THIOL_PROTEASE_CYS"/>
    <property type="match status" value="1"/>
</dbReference>
<dbReference type="PROSITE" id="PS00639">
    <property type="entry name" value="THIOL_PROTEASE_HIS"/>
    <property type="match status" value="1"/>
</dbReference>
<keyword evidence="3" id="KW-0378">Hydrolase</keyword>
<dbReference type="InterPro" id="IPR038765">
    <property type="entry name" value="Papain-like_cys_pep_sf"/>
</dbReference>
<accession>A0A9N9XMY8</accession>
<evidence type="ECO:0000259" key="8">
    <source>
        <dbReference type="SMART" id="SM00645"/>
    </source>
</evidence>
<name>A0A9N9XMY8_PHYSR</name>
<feature type="signal peptide" evidence="7">
    <location>
        <begin position="1"/>
        <end position="16"/>
    </location>
</feature>
<evidence type="ECO:0000256" key="3">
    <source>
        <dbReference type="ARBA" id="ARBA00022801"/>
    </source>
</evidence>
<dbReference type="Pfam" id="PF00112">
    <property type="entry name" value="Peptidase_C1"/>
    <property type="match status" value="1"/>
</dbReference>
<feature type="chain" id="PRO_5040415954" evidence="7">
    <location>
        <begin position="17"/>
        <end position="319"/>
    </location>
</feature>
<reference evidence="10" key="1">
    <citation type="submission" date="2022-01" db="EMBL/GenBank/DDBJ databases">
        <authorList>
            <person name="King R."/>
        </authorList>
    </citation>
    <scope>NUCLEOTIDE SEQUENCE</scope>
</reference>
<dbReference type="InterPro" id="IPR013128">
    <property type="entry name" value="Peptidase_C1A"/>
</dbReference>
<feature type="domain" description="Cathepsin propeptide inhibitor" evidence="9">
    <location>
        <begin position="23"/>
        <end position="83"/>
    </location>
</feature>
<keyword evidence="11" id="KW-1185">Reference proteome</keyword>
<proteinExistence type="inferred from homology"/>
<dbReference type="AlphaFoldDB" id="A0A9N9XMY8"/>
<dbReference type="EMBL" id="OU900095">
    <property type="protein sequence ID" value="CAG9858173.1"/>
    <property type="molecule type" value="Genomic_DNA"/>
</dbReference>
<evidence type="ECO:0000256" key="7">
    <source>
        <dbReference type="SAM" id="SignalP"/>
    </source>
</evidence>
<dbReference type="InterPro" id="IPR039417">
    <property type="entry name" value="Peptidase_C1A_papain-like"/>
</dbReference>
<dbReference type="InterPro" id="IPR000169">
    <property type="entry name" value="Pept_cys_AS"/>
</dbReference>
<evidence type="ECO:0000256" key="5">
    <source>
        <dbReference type="ARBA" id="ARBA00023145"/>
    </source>
</evidence>
<evidence type="ECO:0000256" key="1">
    <source>
        <dbReference type="ARBA" id="ARBA00008455"/>
    </source>
</evidence>
<keyword evidence="4" id="KW-0788">Thiol protease</keyword>
<sequence>MKTLVILLISVWAVNSLSLHEQWTDFKVTHSKVYKNIAEEKLRFGIFQETLKKIEEHNAKYEAGLSSYWMGVNQFSDLTTEEFSAFLRKSSAKKPKIDAELHVPSNVSIPTEIDWRKKGAVLGVKDQGACGSCWAFSATGALEGQNAIKHHKKVPLSEQQLLDCSGSYGNGDCDQGGEMTDAFNYVRDHGIESESSYPYKAKQHKCTASKQKNVLSIQGYKNVAHTVEGLRNAVATVGPISIGMYAEPIQSYAGGIFDGFCKGESDHGVLAVGYGESPKPYWIVKNSWSAQWGENGYFRISRHDNLCNIASEGTYPVVH</sequence>
<keyword evidence="6" id="KW-1015">Disulfide bond</keyword>
<gene>
    <name evidence="10" type="ORF">PHYEVI_LOCUS4564</name>
</gene>
<evidence type="ECO:0000313" key="10">
    <source>
        <dbReference type="EMBL" id="CAG9858173.1"/>
    </source>
</evidence>
<evidence type="ECO:0000256" key="2">
    <source>
        <dbReference type="ARBA" id="ARBA00022670"/>
    </source>
</evidence>
<dbReference type="InterPro" id="IPR025660">
    <property type="entry name" value="Pept_his_AS"/>
</dbReference>
<dbReference type="SMART" id="SM00645">
    <property type="entry name" value="Pept_C1"/>
    <property type="match status" value="1"/>
</dbReference>
<keyword evidence="7" id="KW-0732">Signal</keyword>
<dbReference type="OrthoDB" id="10253408at2759"/>
<feature type="domain" description="Peptidase C1A papain C-terminal" evidence="8">
    <location>
        <begin position="109"/>
        <end position="317"/>
    </location>
</feature>
<evidence type="ECO:0000256" key="4">
    <source>
        <dbReference type="ARBA" id="ARBA00022807"/>
    </source>
</evidence>
<dbReference type="PRINTS" id="PR00705">
    <property type="entry name" value="PAPAIN"/>
</dbReference>
<evidence type="ECO:0000313" key="11">
    <source>
        <dbReference type="Proteomes" id="UP001153712"/>
    </source>
</evidence>
<dbReference type="GO" id="GO:0006508">
    <property type="term" value="P:proteolysis"/>
    <property type="evidence" value="ECO:0007669"/>
    <property type="project" value="UniProtKB-KW"/>
</dbReference>
<dbReference type="GO" id="GO:0008234">
    <property type="term" value="F:cysteine-type peptidase activity"/>
    <property type="evidence" value="ECO:0007669"/>
    <property type="project" value="UniProtKB-KW"/>
</dbReference>